<keyword evidence="8" id="KW-1185">Reference proteome</keyword>
<feature type="transmembrane region" description="Helical" evidence="6">
    <location>
        <begin position="169"/>
        <end position="190"/>
    </location>
</feature>
<sequence>MSIVRNEGALWQRASVRSTVMVVPVVAVAVVLASKWTVIDSGAGRLGSADGEWITVACLAAVMTWVCSATAQQGAVVPALPPGRLLAVQFAASAANHVLPAGVGGNAVNLRFLVRRGLTPTGALAALAVRAAAAVVGRMTLLLAALLLYPDALHVRRAVAQGGTVPDHPVLLAVGAAAAAVGLFLLLRYARRLGARVRGFVVSVAQDVREVHRRRARATALWGGALAFPAMHAAVVVTVARAVHMPVPASGVAVAYLCASTAAGWLPTPAGLGSLDAALVLALVTAGAGGVDATSTVLGYRLLTTWLPLVPGVLVLALLVRRGEL</sequence>
<dbReference type="STRING" id="310781.SAMN05216259_108194"/>
<dbReference type="Pfam" id="PF03706">
    <property type="entry name" value="LPG_synthase_TM"/>
    <property type="match status" value="1"/>
</dbReference>
<evidence type="ECO:0000256" key="4">
    <source>
        <dbReference type="ARBA" id="ARBA00022989"/>
    </source>
</evidence>
<dbReference type="GO" id="GO:0005886">
    <property type="term" value="C:plasma membrane"/>
    <property type="evidence" value="ECO:0007669"/>
    <property type="project" value="UniProtKB-SubCell"/>
</dbReference>
<dbReference type="PANTHER" id="PTHR39087">
    <property type="entry name" value="UPF0104 MEMBRANE PROTEIN MJ1595"/>
    <property type="match status" value="1"/>
</dbReference>
<evidence type="ECO:0000256" key="6">
    <source>
        <dbReference type="SAM" id="Phobius"/>
    </source>
</evidence>
<organism evidence="7 8">
    <name type="scientific">Actinacidiphila guanduensis</name>
    <dbReference type="NCBI Taxonomy" id="310781"/>
    <lineage>
        <taxon>Bacteria</taxon>
        <taxon>Bacillati</taxon>
        <taxon>Actinomycetota</taxon>
        <taxon>Actinomycetes</taxon>
        <taxon>Kitasatosporales</taxon>
        <taxon>Streptomycetaceae</taxon>
        <taxon>Actinacidiphila</taxon>
    </lineage>
</organism>
<keyword evidence="3 6" id="KW-0812">Transmembrane</keyword>
<accession>A0A1H0HTF0</accession>
<keyword evidence="2" id="KW-1003">Cell membrane</keyword>
<dbReference type="Proteomes" id="UP000199341">
    <property type="component" value="Unassembled WGS sequence"/>
</dbReference>
<evidence type="ECO:0000313" key="7">
    <source>
        <dbReference type="EMBL" id="SDO22394.1"/>
    </source>
</evidence>
<dbReference type="RefSeq" id="WP_245771510.1">
    <property type="nucleotide sequence ID" value="NZ_FNIE01000008.1"/>
</dbReference>
<gene>
    <name evidence="7" type="ORF">SAMN05216259_108194</name>
</gene>
<evidence type="ECO:0000313" key="8">
    <source>
        <dbReference type="Proteomes" id="UP000199341"/>
    </source>
</evidence>
<dbReference type="EMBL" id="FNIE01000008">
    <property type="protein sequence ID" value="SDO22394.1"/>
    <property type="molecule type" value="Genomic_DNA"/>
</dbReference>
<protein>
    <submittedName>
        <fullName evidence="7">Uncharacterized membrane protein YbhN, UPF0104 family</fullName>
    </submittedName>
</protein>
<dbReference type="AlphaFoldDB" id="A0A1H0HTF0"/>
<keyword evidence="5 6" id="KW-0472">Membrane</keyword>
<dbReference type="InterPro" id="IPR022791">
    <property type="entry name" value="L-PG_synthase/AglD"/>
</dbReference>
<reference evidence="7 8" key="1">
    <citation type="submission" date="2016-10" db="EMBL/GenBank/DDBJ databases">
        <authorList>
            <person name="de Groot N.N."/>
        </authorList>
    </citation>
    <scope>NUCLEOTIDE SEQUENCE [LARGE SCALE GENOMIC DNA]</scope>
    <source>
        <strain evidence="7 8">CGMCC 4.2022</strain>
    </source>
</reference>
<feature type="transmembrane region" description="Helical" evidence="6">
    <location>
        <begin position="303"/>
        <end position="320"/>
    </location>
</feature>
<evidence type="ECO:0000256" key="1">
    <source>
        <dbReference type="ARBA" id="ARBA00004651"/>
    </source>
</evidence>
<feature type="transmembrane region" description="Helical" evidence="6">
    <location>
        <begin position="219"/>
        <end position="240"/>
    </location>
</feature>
<evidence type="ECO:0000256" key="2">
    <source>
        <dbReference type="ARBA" id="ARBA00022475"/>
    </source>
</evidence>
<feature type="transmembrane region" description="Helical" evidence="6">
    <location>
        <begin position="123"/>
        <end position="149"/>
    </location>
</feature>
<feature type="transmembrane region" description="Helical" evidence="6">
    <location>
        <begin position="20"/>
        <end position="38"/>
    </location>
</feature>
<evidence type="ECO:0000256" key="5">
    <source>
        <dbReference type="ARBA" id="ARBA00023136"/>
    </source>
</evidence>
<dbReference type="PANTHER" id="PTHR39087:SF2">
    <property type="entry name" value="UPF0104 MEMBRANE PROTEIN MJ1595"/>
    <property type="match status" value="1"/>
</dbReference>
<feature type="transmembrane region" description="Helical" evidence="6">
    <location>
        <begin position="273"/>
        <end position="291"/>
    </location>
</feature>
<comment type="subcellular location">
    <subcellularLocation>
        <location evidence="1">Cell membrane</location>
        <topology evidence="1">Multi-pass membrane protein</topology>
    </subcellularLocation>
</comment>
<keyword evidence="4 6" id="KW-1133">Transmembrane helix</keyword>
<proteinExistence type="predicted"/>
<name>A0A1H0HTF0_9ACTN</name>
<evidence type="ECO:0000256" key="3">
    <source>
        <dbReference type="ARBA" id="ARBA00022692"/>
    </source>
</evidence>